<dbReference type="AlphaFoldDB" id="A0A1I7Y2S7"/>
<accession>A0A1I7Y2S7</accession>
<dbReference type="Proteomes" id="UP000095287">
    <property type="component" value="Unplaced"/>
</dbReference>
<protein>
    <submittedName>
        <fullName evidence="2">Cyclin N-terminal domain-containing protein</fullName>
    </submittedName>
</protein>
<organism evidence="1 2">
    <name type="scientific">Steinernema glaseri</name>
    <dbReference type="NCBI Taxonomy" id="37863"/>
    <lineage>
        <taxon>Eukaryota</taxon>
        <taxon>Metazoa</taxon>
        <taxon>Ecdysozoa</taxon>
        <taxon>Nematoda</taxon>
        <taxon>Chromadorea</taxon>
        <taxon>Rhabditida</taxon>
        <taxon>Tylenchina</taxon>
        <taxon>Panagrolaimomorpha</taxon>
        <taxon>Strongyloidoidea</taxon>
        <taxon>Steinernematidae</taxon>
        <taxon>Steinernema</taxon>
    </lineage>
</organism>
<keyword evidence="1" id="KW-1185">Reference proteome</keyword>
<name>A0A1I7Y2S7_9BILA</name>
<evidence type="ECO:0000313" key="1">
    <source>
        <dbReference type="Proteomes" id="UP000095287"/>
    </source>
</evidence>
<dbReference type="WBParaSite" id="L893_g12074.t1">
    <property type="protein sequence ID" value="L893_g12074.t1"/>
    <property type="gene ID" value="L893_g12074"/>
</dbReference>
<evidence type="ECO:0000313" key="2">
    <source>
        <dbReference type="WBParaSite" id="L893_g12074.t1"/>
    </source>
</evidence>
<sequence>MSSLATALSPEDFEELRVISNVPYFSRDTFEESREIFADLLNANAAVQASNNAPVYDMEDGYTRDLFDLCDRVLVSAEVKIYSAILMNRYIHAVRQKADEAYPHGDSEEDMFGDIKLRMISVIHIASKMHMIHFSPRISEIVTVVELLGMDYTRAELIESELSV</sequence>
<proteinExistence type="predicted"/>
<reference evidence="2" key="1">
    <citation type="submission" date="2016-11" db="UniProtKB">
        <authorList>
            <consortium name="WormBaseParasite"/>
        </authorList>
    </citation>
    <scope>IDENTIFICATION</scope>
</reference>